<feature type="non-terminal residue" evidence="1">
    <location>
        <position position="1"/>
    </location>
</feature>
<proteinExistence type="predicted"/>
<name>A0A0F9EJZ2_9ZZZZ</name>
<organism evidence="1">
    <name type="scientific">marine sediment metagenome</name>
    <dbReference type="NCBI Taxonomy" id="412755"/>
    <lineage>
        <taxon>unclassified sequences</taxon>
        <taxon>metagenomes</taxon>
        <taxon>ecological metagenomes</taxon>
    </lineage>
</organism>
<sequence length="53" mass="6115">IYKIANGRLAKKVSQDTCRANVSGIHKLLSEHKDHMDIRFDMLTDFIKENGKK</sequence>
<dbReference type="EMBL" id="LAZR01027150">
    <property type="protein sequence ID" value="KKL66606.1"/>
    <property type="molecule type" value="Genomic_DNA"/>
</dbReference>
<protein>
    <submittedName>
        <fullName evidence="1">Uncharacterized protein</fullName>
    </submittedName>
</protein>
<evidence type="ECO:0000313" key="1">
    <source>
        <dbReference type="EMBL" id="KKL66606.1"/>
    </source>
</evidence>
<dbReference type="AlphaFoldDB" id="A0A0F9EJZ2"/>
<reference evidence="1" key="1">
    <citation type="journal article" date="2015" name="Nature">
        <title>Complex archaea that bridge the gap between prokaryotes and eukaryotes.</title>
        <authorList>
            <person name="Spang A."/>
            <person name="Saw J.H."/>
            <person name="Jorgensen S.L."/>
            <person name="Zaremba-Niedzwiedzka K."/>
            <person name="Martijn J."/>
            <person name="Lind A.E."/>
            <person name="van Eijk R."/>
            <person name="Schleper C."/>
            <person name="Guy L."/>
            <person name="Ettema T.J."/>
        </authorList>
    </citation>
    <scope>NUCLEOTIDE SEQUENCE</scope>
</reference>
<gene>
    <name evidence="1" type="ORF">LCGC14_2143340</name>
</gene>
<comment type="caution">
    <text evidence="1">The sequence shown here is derived from an EMBL/GenBank/DDBJ whole genome shotgun (WGS) entry which is preliminary data.</text>
</comment>
<accession>A0A0F9EJZ2</accession>